<keyword evidence="1" id="KW-0732">Signal</keyword>
<organism evidence="3 4">
    <name type="scientific">Chitinophaga terrae</name>
    <name type="common">ex Kim and Jung 2007</name>
    <dbReference type="NCBI Taxonomy" id="408074"/>
    <lineage>
        <taxon>Bacteria</taxon>
        <taxon>Pseudomonadati</taxon>
        <taxon>Bacteroidota</taxon>
        <taxon>Chitinophagia</taxon>
        <taxon>Chitinophagales</taxon>
        <taxon>Chitinophagaceae</taxon>
        <taxon>Chitinophaga</taxon>
    </lineage>
</organism>
<keyword evidence="4" id="KW-1185">Reference proteome</keyword>
<evidence type="ECO:0000313" key="3">
    <source>
        <dbReference type="EMBL" id="SEB08072.1"/>
    </source>
</evidence>
<evidence type="ECO:0000313" key="4">
    <source>
        <dbReference type="Proteomes" id="UP000199656"/>
    </source>
</evidence>
<gene>
    <name evidence="3" type="ORF">SAMN05660909_05262</name>
</gene>
<dbReference type="InterPro" id="IPR042095">
    <property type="entry name" value="SUMF_sf"/>
</dbReference>
<dbReference type="STRING" id="408074.SAMN05660909_05262"/>
<evidence type="ECO:0000256" key="1">
    <source>
        <dbReference type="SAM" id="SignalP"/>
    </source>
</evidence>
<dbReference type="InterPro" id="IPR017853">
    <property type="entry name" value="GH"/>
</dbReference>
<dbReference type="Proteomes" id="UP000199656">
    <property type="component" value="Unassembled WGS sequence"/>
</dbReference>
<dbReference type="InterPro" id="IPR016187">
    <property type="entry name" value="CTDL_fold"/>
</dbReference>
<name>A0A1H4GH89_9BACT</name>
<dbReference type="PANTHER" id="PTHR23150:SF19">
    <property type="entry name" value="FORMYLGLYCINE-GENERATING ENZYME"/>
    <property type="match status" value="1"/>
</dbReference>
<sequence length="716" mass="81720">MLSTKRKLTLLPLLFSALVNAQSIRIQGAAGELIAGPGTSAQRDAWLDTVKQWRQDQLNKLQFNDALYKDPALNWTRQTYMYAQMMAHDRYLYDPVARQYTVDRFLDDVTARYGGLDAVLVWPTYPNIGIDNRNQFDMFADMPGGKAGLKKMIKDFHKRGVKVFFPIMIWDHGTRAISESMAMALVKEAKELGADGLNGDTMNGVTIDFADAMKQLHHPLALQPEISIKDLKMLEYNTMSWGYFWRVWDGAQNGYILGISLYKWLQPKHQVHITSRWAINKTEDLQYAFFNGIGYNAWENIWGIWNQVPERYAMAIRKIRSIYRQFPEAWSSMDWEPFYPVATAGVFASRFPDAGGTVITLVNRDSVDKSSVEINVPLSKNDQYFDAWNGTVLKGEISGNQVTLRVPVEGNGFGAIRIQHQPLKSMGKFLGTMKSLSATPLNQLAATRPFMPQKIREIPRTQPAQEAPEGMVLIPGADSYLFKSNGVMIEGNPLPDGVGVQYPWEQHPSRDHQHELSIPAFYMDKYPVTNQQFYTFLQQSHYRPADTTNFLKDWQNGKYLPGEENLPVTWVSIEDARAYATWAGKRLPHEWEWQYAAQGNDGRIYPWGSQKVPANMPPPDTSRAMRRPTNVNAYPGGRSPFGVEDLCGNIWQWTDEYLDEHTRSAVLKGGSYFHPQTSHWYFPHAEEVNKHGKYLLLSPGMDRARTLGFRCVKDKI</sequence>
<protein>
    <submittedName>
        <fullName evidence="3">Formylglycine-generating enzyme, required for sulfatase activity, contains SUMF1/FGE domain</fullName>
    </submittedName>
</protein>
<dbReference type="SUPFAM" id="SSF51445">
    <property type="entry name" value="(Trans)glycosidases"/>
    <property type="match status" value="1"/>
</dbReference>
<dbReference type="InterPro" id="IPR051043">
    <property type="entry name" value="Sulfatase_Mod_Factor_Kinase"/>
</dbReference>
<proteinExistence type="predicted"/>
<dbReference type="PANTHER" id="PTHR23150">
    <property type="entry name" value="SULFATASE MODIFYING FACTOR 1, 2"/>
    <property type="match status" value="1"/>
</dbReference>
<feature type="domain" description="Sulfatase-modifying factor enzyme-like" evidence="2">
    <location>
        <begin position="508"/>
        <end position="713"/>
    </location>
</feature>
<dbReference type="RefSeq" id="WP_089765705.1">
    <property type="nucleotide sequence ID" value="NZ_BKAT01000061.1"/>
</dbReference>
<dbReference type="SUPFAM" id="SSF56436">
    <property type="entry name" value="C-type lectin-like"/>
    <property type="match status" value="1"/>
</dbReference>
<feature type="chain" id="PRO_5011633505" evidence="1">
    <location>
        <begin position="22"/>
        <end position="716"/>
    </location>
</feature>
<evidence type="ECO:0000259" key="2">
    <source>
        <dbReference type="Pfam" id="PF03781"/>
    </source>
</evidence>
<dbReference type="Pfam" id="PF03781">
    <property type="entry name" value="FGE-sulfatase"/>
    <property type="match status" value="1"/>
</dbReference>
<reference evidence="4" key="1">
    <citation type="submission" date="2016-10" db="EMBL/GenBank/DDBJ databases">
        <authorList>
            <person name="Varghese N."/>
            <person name="Submissions S."/>
        </authorList>
    </citation>
    <scope>NUCLEOTIDE SEQUENCE [LARGE SCALE GENOMIC DNA]</scope>
    <source>
        <strain evidence="4">DSM 23920</strain>
    </source>
</reference>
<dbReference type="EMBL" id="FNRL01000038">
    <property type="protein sequence ID" value="SEB08072.1"/>
    <property type="molecule type" value="Genomic_DNA"/>
</dbReference>
<dbReference type="Gene3D" id="3.90.1580.10">
    <property type="entry name" value="paralog of FGE (formylglycine-generating enzyme)"/>
    <property type="match status" value="1"/>
</dbReference>
<dbReference type="AlphaFoldDB" id="A0A1H4GH89"/>
<dbReference type="OrthoDB" id="9768004at2"/>
<accession>A0A1H4GH89</accession>
<dbReference type="GO" id="GO:0120147">
    <property type="term" value="F:formylglycine-generating oxidase activity"/>
    <property type="evidence" value="ECO:0007669"/>
    <property type="project" value="TreeGrafter"/>
</dbReference>
<dbReference type="InterPro" id="IPR005532">
    <property type="entry name" value="SUMF_dom"/>
</dbReference>
<feature type="signal peptide" evidence="1">
    <location>
        <begin position="1"/>
        <end position="21"/>
    </location>
</feature>